<dbReference type="InterPro" id="IPR012677">
    <property type="entry name" value="Nucleotide-bd_a/b_plait_sf"/>
</dbReference>
<comment type="subcellular location">
    <subcellularLocation>
        <location evidence="1">Nucleus speckle</location>
    </subcellularLocation>
    <subcellularLocation>
        <location evidence="2">Nucleus</location>
        <location evidence="2">Nucleoplasm</location>
    </subcellularLocation>
</comment>
<feature type="region of interest" description="Disordered" evidence="10">
    <location>
        <begin position="82"/>
        <end position="115"/>
    </location>
</feature>
<dbReference type="PROSITE" id="PS50102">
    <property type="entry name" value="RRM"/>
    <property type="match status" value="1"/>
</dbReference>
<gene>
    <name evidence="13" type="ORF">PNOK_0823500</name>
</gene>
<feature type="domain" description="RRM" evidence="12">
    <location>
        <begin position="121"/>
        <end position="198"/>
    </location>
</feature>
<dbReference type="GO" id="GO:0000398">
    <property type="term" value="P:mRNA splicing, via spliceosome"/>
    <property type="evidence" value="ECO:0007669"/>
    <property type="project" value="TreeGrafter"/>
</dbReference>
<dbReference type="PANTHER" id="PTHR13952:SF5">
    <property type="entry name" value="U1 SMALL NUCLEAR RIBONUCLEOPROTEIN 70 KDA"/>
    <property type="match status" value="1"/>
</dbReference>
<evidence type="ECO:0000256" key="8">
    <source>
        <dbReference type="PROSITE-ProRule" id="PRU00176"/>
    </source>
</evidence>
<evidence type="ECO:0000313" key="13">
    <source>
        <dbReference type="EMBL" id="PAV16615.1"/>
    </source>
</evidence>
<keyword evidence="5 7" id="KW-0539">Nucleus</keyword>
<keyword evidence="14" id="KW-1185">Reference proteome</keyword>
<dbReference type="InterPro" id="IPR057939">
    <property type="entry name" value="TRF2_HOY1_PH"/>
</dbReference>
<dbReference type="GO" id="GO:0003677">
    <property type="term" value="F:DNA binding"/>
    <property type="evidence" value="ECO:0007669"/>
    <property type="project" value="UniProtKB-UniRule"/>
</dbReference>
<dbReference type="STRING" id="2282107.A0A286UAP2"/>
<evidence type="ECO:0000256" key="2">
    <source>
        <dbReference type="ARBA" id="ARBA00004642"/>
    </source>
</evidence>
<evidence type="ECO:0000256" key="5">
    <source>
        <dbReference type="ARBA" id="ARBA00023242"/>
    </source>
</evidence>
<reference evidence="13 14" key="1">
    <citation type="journal article" date="2017" name="Mol. Ecol.">
        <title>Comparative and population genomic landscape of Phellinus noxius: A hypervariable fungus causing root rot in trees.</title>
        <authorList>
            <person name="Chung C.L."/>
            <person name="Lee T.J."/>
            <person name="Akiba M."/>
            <person name="Lee H.H."/>
            <person name="Kuo T.H."/>
            <person name="Liu D."/>
            <person name="Ke H.M."/>
            <person name="Yokoi T."/>
            <person name="Roa M.B."/>
            <person name="Lu M.J."/>
            <person name="Chang Y.Y."/>
            <person name="Ann P.J."/>
            <person name="Tsai J.N."/>
            <person name="Chen C.Y."/>
            <person name="Tzean S.S."/>
            <person name="Ota Y."/>
            <person name="Hattori T."/>
            <person name="Sahashi N."/>
            <person name="Liou R.F."/>
            <person name="Kikuchi T."/>
            <person name="Tsai I.J."/>
        </authorList>
    </citation>
    <scope>NUCLEOTIDE SEQUENCE [LARGE SCALE GENOMIC DNA]</scope>
    <source>
        <strain evidence="13 14">FFPRI411160</strain>
    </source>
</reference>
<dbReference type="InterPro" id="IPR009057">
    <property type="entry name" value="Homeodomain-like_sf"/>
</dbReference>
<dbReference type="GO" id="GO:0071011">
    <property type="term" value="C:precatalytic spliceosome"/>
    <property type="evidence" value="ECO:0007669"/>
    <property type="project" value="TreeGrafter"/>
</dbReference>
<dbReference type="SUPFAM" id="SSF46689">
    <property type="entry name" value="Homeodomain-like"/>
    <property type="match status" value="1"/>
</dbReference>
<dbReference type="InterPro" id="IPR022023">
    <property type="entry name" value="U1snRNP70_N"/>
</dbReference>
<dbReference type="SMART" id="SM00360">
    <property type="entry name" value="RRM"/>
    <property type="match status" value="1"/>
</dbReference>
<dbReference type="GO" id="GO:0003729">
    <property type="term" value="F:mRNA binding"/>
    <property type="evidence" value="ECO:0007669"/>
    <property type="project" value="TreeGrafter"/>
</dbReference>
<dbReference type="EMBL" id="NBII01000008">
    <property type="protein sequence ID" value="PAV16615.1"/>
    <property type="molecule type" value="Genomic_DNA"/>
</dbReference>
<dbReference type="InterPro" id="IPR051183">
    <property type="entry name" value="U1_U11-U12_snRNP_70-35kDa"/>
</dbReference>
<evidence type="ECO:0000256" key="9">
    <source>
        <dbReference type="RuleBase" id="RU000682"/>
    </source>
</evidence>
<evidence type="ECO:0000256" key="10">
    <source>
        <dbReference type="SAM" id="MobiDB-lite"/>
    </source>
</evidence>
<dbReference type="InterPro" id="IPR035979">
    <property type="entry name" value="RBD_domain_sf"/>
</dbReference>
<accession>A0A286UAP2</accession>
<dbReference type="InterPro" id="IPR001356">
    <property type="entry name" value="HD"/>
</dbReference>
<feature type="region of interest" description="Disordered" evidence="10">
    <location>
        <begin position="498"/>
        <end position="527"/>
    </location>
</feature>
<keyword evidence="7 9" id="KW-0238">DNA-binding</keyword>
<evidence type="ECO:0000256" key="4">
    <source>
        <dbReference type="ARBA" id="ARBA00022884"/>
    </source>
</evidence>
<dbReference type="GO" id="GO:0030619">
    <property type="term" value="F:U1 snRNA binding"/>
    <property type="evidence" value="ECO:0007669"/>
    <property type="project" value="InterPro"/>
</dbReference>
<organism evidence="13 14">
    <name type="scientific">Pyrrhoderma noxium</name>
    <dbReference type="NCBI Taxonomy" id="2282107"/>
    <lineage>
        <taxon>Eukaryota</taxon>
        <taxon>Fungi</taxon>
        <taxon>Dikarya</taxon>
        <taxon>Basidiomycota</taxon>
        <taxon>Agaricomycotina</taxon>
        <taxon>Agaricomycetes</taxon>
        <taxon>Hymenochaetales</taxon>
        <taxon>Hymenochaetaceae</taxon>
        <taxon>Pyrrhoderma</taxon>
    </lineage>
</organism>
<feature type="compositionally biased region" description="Basic and acidic residues" evidence="10">
    <location>
        <begin position="82"/>
        <end position="111"/>
    </location>
</feature>
<evidence type="ECO:0000256" key="6">
    <source>
        <dbReference type="ARBA" id="ARBA00023274"/>
    </source>
</evidence>
<sequence length="1097" mass="118971">MPGTHLLPPNLLKLFAPRPPLPYIRPVGKDPDRIRKKTVSGVAGLLMRLKEESTQDMIDAGNQEVPEGMEEGEEPVFTLAEETRRQIRREERKKAREEKFKNAKESYKPSEDPEAIGDPYKTLFVARLRKEAKEKDVRKEFEGYGPIERVRVVRDDKGRSKGYAFIVYERERDMKAAYKEADGIPILGKRIKVDVERGRTVRGWRPRRLGGGLGGRPKPEPQVSVRAVEAPRPSGGFRGGGGPRFGGGGGGGRNGYGGGAFGGGRGGGGYGERDRGYGGRGRGGGFGGGNFGPSDDGYGNRGGYGAGGGGFRGRGAGIGYGGGFSNGDPNSGPPNGSDDNHRWSHQGNVYSLYFSVDSSGLEPTTANRMISSYAYSSCYTCTRPHQHPSLGSYERQQHLEFSLPAREYSLLATTRVPRDRGFSAFPGVRPPEQHGGRILGCISRLPVSLAQLQQSRWCFIDTVTIIDVYINIVFNLATTFLPNCAPWDFLSMESKDSLYTTSNGDSHSGLRNRARVPPLTLDPNSKFESGGEIALVTESVVSSPSASMSPRTPGDTPLTASTDVPPESPVEDEATGDSSPSEVASRANRSSTAGKAGEPREKRKRSRVTPEQLTHLERFFAADRSPTAARRKEISELLGMQERQTQIWFQNRRAKAKLLDGKKSRHLGNEWSDTPPDTPPQLSAGFEADLHSLIHEDHPVSIIPCTDLSIGSWRRIATGKHDLVAYVCEARRCLTWFIHSAGYGFKMEIPFETITHTEFRNAAPGEGLACFHLSQPPSFYLEHIASPRNADGLSSGVGAIVKTWKKCSDWTEGTQASQVFRHDLIGSAVQLAHVLNDLREFRSRASIPLLNPAYGASNLMNAPASASPTAMQIPQPPLVGLQTDVYHHRPSFLGHSRKRSNSGPPAFTRNAVLPSSYAAGDFSPVNTVGEQSVQLPYSAGYVSSQFSNRSPVAQVPAFGYRAPRLGSDYLANPIQSTLQQQEQEFSNVPISGVSQQRPFSSGPANTQFFPNERSSSSPFQLGIPQPPTHLQTNIITPSPPLISSPYGTDASLGMGLSGYFGNGQAEQQIQGELAGSPGGIIGAFGSSPTDILSQQRI</sequence>
<dbReference type="GO" id="GO:0016607">
    <property type="term" value="C:nuclear speck"/>
    <property type="evidence" value="ECO:0007669"/>
    <property type="project" value="UniProtKB-SubCell"/>
</dbReference>
<dbReference type="GO" id="GO:0071004">
    <property type="term" value="C:U2-type prespliceosome"/>
    <property type="evidence" value="ECO:0007669"/>
    <property type="project" value="TreeGrafter"/>
</dbReference>
<evidence type="ECO:0000256" key="7">
    <source>
        <dbReference type="PROSITE-ProRule" id="PRU00108"/>
    </source>
</evidence>
<dbReference type="PROSITE" id="PS50071">
    <property type="entry name" value="HOMEOBOX_2"/>
    <property type="match status" value="1"/>
</dbReference>
<evidence type="ECO:0000259" key="11">
    <source>
        <dbReference type="PROSITE" id="PS50071"/>
    </source>
</evidence>
<keyword evidence="6" id="KW-0687">Ribonucleoprotein</keyword>
<dbReference type="InterPro" id="IPR034143">
    <property type="entry name" value="snRNP70_RRM"/>
</dbReference>
<dbReference type="SUPFAM" id="SSF54928">
    <property type="entry name" value="RNA-binding domain, RBD"/>
    <property type="match status" value="1"/>
</dbReference>
<dbReference type="CDD" id="cd12236">
    <property type="entry name" value="RRM_snRNP70"/>
    <property type="match status" value="1"/>
</dbReference>
<dbReference type="InParanoid" id="A0A286UAP2"/>
<feature type="region of interest" description="Disordered" evidence="10">
    <location>
        <begin position="540"/>
        <end position="613"/>
    </location>
</feature>
<evidence type="ECO:0000259" key="12">
    <source>
        <dbReference type="PROSITE" id="PS50102"/>
    </source>
</evidence>
<dbReference type="Pfam" id="PF00076">
    <property type="entry name" value="RRM_1"/>
    <property type="match status" value="1"/>
</dbReference>
<feature type="DNA-binding region" description="Homeobox" evidence="7">
    <location>
        <begin position="601"/>
        <end position="660"/>
    </location>
</feature>
<keyword evidence="7 9" id="KW-0371">Homeobox</keyword>
<evidence type="ECO:0000313" key="14">
    <source>
        <dbReference type="Proteomes" id="UP000217199"/>
    </source>
</evidence>
<feature type="compositionally biased region" description="Polar residues" evidence="10">
    <location>
        <begin position="576"/>
        <end position="593"/>
    </location>
</feature>
<dbReference type="FunFam" id="3.30.70.330:FF:001585">
    <property type="entry name" value="U1 small nuclear ribonucleoprotein 70 kDa"/>
    <property type="match status" value="1"/>
</dbReference>
<dbReference type="Proteomes" id="UP000217199">
    <property type="component" value="Unassembled WGS sequence"/>
</dbReference>
<feature type="compositionally biased region" description="Gly residues" evidence="10">
    <location>
        <begin position="236"/>
        <end position="251"/>
    </location>
</feature>
<evidence type="ECO:0000256" key="1">
    <source>
        <dbReference type="ARBA" id="ARBA00004324"/>
    </source>
</evidence>
<proteinExistence type="predicted"/>
<feature type="region of interest" description="Disordered" evidence="10">
    <location>
        <begin position="205"/>
        <end position="251"/>
    </location>
</feature>
<dbReference type="InterPro" id="IPR000504">
    <property type="entry name" value="RRM_dom"/>
</dbReference>
<dbReference type="Pfam" id="PF24818">
    <property type="entry name" value="PH_TRF2_HOY1"/>
    <property type="match status" value="1"/>
</dbReference>
<dbReference type="Pfam" id="PF12220">
    <property type="entry name" value="U1snRNP70_N"/>
    <property type="match status" value="1"/>
</dbReference>
<dbReference type="PANTHER" id="PTHR13952">
    <property type="entry name" value="U1 SMALL NUCLEAR RIBONUCLEOPROTEIN 70 KD"/>
    <property type="match status" value="1"/>
</dbReference>
<dbReference type="SMART" id="SM00389">
    <property type="entry name" value="HOX"/>
    <property type="match status" value="1"/>
</dbReference>
<feature type="domain" description="Homeobox" evidence="11">
    <location>
        <begin position="599"/>
        <end position="659"/>
    </location>
</feature>
<feature type="compositionally biased region" description="Low complexity" evidence="10">
    <location>
        <begin position="540"/>
        <end position="550"/>
    </location>
</feature>
<keyword evidence="4 8" id="KW-0694">RNA-binding</keyword>
<feature type="region of interest" description="Disordered" evidence="10">
    <location>
        <begin position="320"/>
        <end position="343"/>
    </location>
</feature>
<evidence type="ECO:0000256" key="3">
    <source>
        <dbReference type="ARBA" id="ARBA00016996"/>
    </source>
</evidence>
<dbReference type="OrthoDB" id="6159439at2759"/>
<dbReference type="Gene3D" id="3.30.70.330">
    <property type="match status" value="1"/>
</dbReference>
<dbReference type="GO" id="GO:0005685">
    <property type="term" value="C:U1 snRNP"/>
    <property type="evidence" value="ECO:0007669"/>
    <property type="project" value="TreeGrafter"/>
</dbReference>
<dbReference type="AlphaFoldDB" id="A0A286UAP2"/>
<comment type="caution">
    <text evidence="13">The sequence shown here is derived from an EMBL/GenBank/DDBJ whole genome shotgun (WGS) entry which is preliminary data.</text>
</comment>
<dbReference type="CDD" id="cd00086">
    <property type="entry name" value="homeodomain"/>
    <property type="match status" value="1"/>
</dbReference>
<protein>
    <recommendedName>
        <fullName evidence="3">U1 small nuclear ribonucleoprotein 70 kDa</fullName>
    </recommendedName>
</protein>
<name>A0A286UAP2_9AGAM</name>
<dbReference type="Gene3D" id="1.10.10.60">
    <property type="entry name" value="Homeodomain-like"/>
    <property type="match status" value="1"/>
</dbReference>
<dbReference type="Pfam" id="PF00046">
    <property type="entry name" value="Homeodomain"/>
    <property type="match status" value="1"/>
</dbReference>